<keyword evidence="3" id="KW-0862">Zinc</keyword>
<evidence type="ECO:0000313" key="5">
    <source>
        <dbReference type="EMBL" id="KAA9006686.1"/>
    </source>
</evidence>
<dbReference type="InterPro" id="IPR011057">
    <property type="entry name" value="Mss4-like_sf"/>
</dbReference>
<accession>A0A5J5GEL9</accession>
<comment type="caution">
    <text evidence="5">The sequence shown here is derived from an EMBL/GenBank/DDBJ whole genome shotgun (WGS) entry which is preliminary data.</text>
</comment>
<keyword evidence="6" id="KW-1185">Reference proteome</keyword>
<evidence type="ECO:0000256" key="1">
    <source>
        <dbReference type="ARBA" id="ARBA00005495"/>
    </source>
</evidence>
<dbReference type="Gene3D" id="3.90.1590.10">
    <property type="entry name" value="glutathione-dependent formaldehyde- activating enzyme (gfa)"/>
    <property type="match status" value="1"/>
</dbReference>
<dbReference type="RefSeq" id="WP_150445704.1">
    <property type="nucleotide sequence ID" value="NZ_VYQE01000004.1"/>
</dbReference>
<dbReference type="EMBL" id="VYQE01000004">
    <property type="protein sequence ID" value="KAA9006686.1"/>
    <property type="molecule type" value="Genomic_DNA"/>
</dbReference>
<dbReference type="AlphaFoldDB" id="A0A5J5GEL9"/>
<organism evidence="5 6">
    <name type="scientific">Histidinibacterium aquaticum</name>
    <dbReference type="NCBI Taxonomy" id="2613962"/>
    <lineage>
        <taxon>Bacteria</taxon>
        <taxon>Pseudomonadati</taxon>
        <taxon>Pseudomonadota</taxon>
        <taxon>Alphaproteobacteria</taxon>
        <taxon>Rhodobacterales</taxon>
        <taxon>Paracoccaceae</taxon>
        <taxon>Histidinibacterium</taxon>
    </lineage>
</organism>
<reference evidence="5 6" key="1">
    <citation type="submission" date="2019-09" db="EMBL/GenBank/DDBJ databases">
        <authorList>
            <person name="Park J.-S."/>
            <person name="Choi H.-J."/>
        </authorList>
    </citation>
    <scope>NUCLEOTIDE SEQUENCE [LARGE SCALE GENOMIC DNA]</scope>
    <source>
        <strain evidence="5 6">176SS1-4</strain>
    </source>
</reference>
<dbReference type="PROSITE" id="PS51891">
    <property type="entry name" value="CENP_V_GFA"/>
    <property type="match status" value="1"/>
</dbReference>
<evidence type="ECO:0000313" key="6">
    <source>
        <dbReference type="Proteomes" id="UP000326554"/>
    </source>
</evidence>
<gene>
    <name evidence="5" type="ORF">F3S47_12935</name>
</gene>
<dbReference type="Pfam" id="PF04828">
    <property type="entry name" value="GFA"/>
    <property type="match status" value="1"/>
</dbReference>
<dbReference type="InterPro" id="IPR006913">
    <property type="entry name" value="CENP-V/GFA"/>
</dbReference>
<dbReference type="Proteomes" id="UP000326554">
    <property type="component" value="Unassembled WGS sequence"/>
</dbReference>
<comment type="similarity">
    <text evidence="1">Belongs to the Gfa family.</text>
</comment>
<sequence>MIEGRCLCGDVRIRAEADLGGISACFCDLCSRWGGGVQMGVEVPAKAVTSEGPIKTHRSSRLAERAWCDTCGSAVWFRYVDGPDTGYLELSPGLFDAAGGSRVTTCVYSDRAIPGLTFGPEVEQIPQAAYDATHPNLNREG</sequence>
<evidence type="ECO:0000256" key="3">
    <source>
        <dbReference type="ARBA" id="ARBA00022833"/>
    </source>
</evidence>
<name>A0A5J5GEL9_9RHOB</name>
<keyword evidence="2" id="KW-0479">Metal-binding</keyword>
<proteinExistence type="inferred from homology"/>
<dbReference type="GO" id="GO:0046872">
    <property type="term" value="F:metal ion binding"/>
    <property type="evidence" value="ECO:0007669"/>
    <property type="project" value="UniProtKB-KW"/>
</dbReference>
<evidence type="ECO:0000259" key="4">
    <source>
        <dbReference type="PROSITE" id="PS51891"/>
    </source>
</evidence>
<dbReference type="GO" id="GO:0016846">
    <property type="term" value="F:carbon-sulfur lyase activity"/>
    <property type="evidence" value="ECO:0007669"/>
    <property type="project" value="InterPro"/>
</dbReference>
<evidence type="ECO:0000256" key="2">
    <source>
        <dbReference type="ARBA" id="ARBA00022723"/>
    </source>
</evidence>
<feature type="domain" description="CENP-V/GFA" evidence="4">
    <location>
        <begin position="2"/>
        <end position="131"/>
    </location>
</feature>
<protein>
    <submittedName>
        <fullName evidence="5">GFA family protein</fullName>
    </submittedName>
</protein>
<dbReference type="SUPFAM" id="SSF51316">
    <property type="entry name" value="Mss4-like"/>
    <property type="match status" value="1"/>
</dbReference>